<keyword evidence="8" id="KW-0472">Membrane</keyword>
<dbReference type="Proteomes" id="UP000321580">
    <property type="component" value="Unassembled WGS sequence"/>
</dbReference>
<accession>A0A5C6RNR0</accession>
<keyword evidence="6 10" id="KW-0418">Kinase</keyword>
<reference evidence="10 11" key="1">
    <citation type="submission" date="2019-08" db="EMBL/GenBank/DDBJ databases">
        <title>Genome of Phaeodactylibacter luteus.</title>
        <authorList>
            <person name="Bowman J.P."/>
        </authorList>
    </citation>
    <scope>NUCLEOTIDE SEQUENCE [LARGE SCALE GENOMIC DNA]</scope>
    <source>
        <strain evidence="10 11">KCTC 42180</strain>
    </source>
</reference>
<evidence type="ECO:0000256" key="1">
    <source>
        <dbReference type="ARBA" id="ARBA00000085"/>
    </source>
</evidence>
<dbReference type="GO" id="GO:0000155">
    <property type="term" value="F:phosphorelay sensor kinase activity"/>
    <property type="evidence" value="ECO:0007669"/>
    <property type="project" value="InterPro"/>
</dbReference>
<dbReference type="SUPFAM" id="SSF47384">
    <property type="entry name" value="Homodimeric domain of signal transducing histidine kinase"/>
    <property type="match status" value="1"/>
</dbReference>
<evidence type="ECO:0000313" key="10">
    <source>
        <dbReference type="EMBL" id="TXB63545.1"/>
    </source>
</evidence>
<dbReference type="InterPro" id="IPR003661">
    <property type="entry name" value="HisK_dim/P_dom"/>
</dbReference>
<evidence type="ECO:0000313" key="11">
    <source>
        <dbReference type="Proteomes" id="UP000321580"/>
    </source>
</evidence>
<dbReference type="GO" id="GO:0005886">
    <property type="term" value="C:plasma membrane"/>
    <property type="evidence" value="ECO:0007669"/>
    <property type="project" value="TreeGrafter"/>
</dbReference>
<dbReference type="InterPro" id="IPR005467">
    <property type="entry name" value="His_kinase_dom"/>
</dbReference>
<dbReference type="EC" id="2.7.13.3" evidence="2"/>
<keyword evidence="3" id="KW-0597">Phosphoprotein</keyword>
<dbReference type="InterPro" id="IPR003594">
    <property type="entry name" value="HATPase_dom"/>
</dbReference>
<dbReference type="Pfam" id="PF02518">
    <property type="entry name" value="HATPase_c"/>
    <property type="match status" value="1"/>
</dbReference>
<dbReference type="Gene3D" id="1.10.287.130">
    <property type="match status" value="1"/>
</dbReference>
<dbReference type="Pfam" id="PF00512">
    <property type="entry name" value="HisKA"/>
    <property type="match status" value="1"/>
</dbReference>
<evidence type="ECO:0000256" key="3">
    <source>
        <dbReference type="ARBA" id="ARBA00022553"/>
    </source>
</evidence>
<feature type="domain" description="Histidine kinase" evidence="9">
    <location>
        <begin position="219"/>
        <end position="424"/>
    </location>
</feature>
<name>A0A5C6RNR0_9BACT</name>
<protein>
    <recommendedName>
        <fullName evidence="2">histidine kinase</fullName>
        <ecNumber evidence="2">2.7.13.3</ecNumber>
    </recommendedName>
</protein>
<evidence type="ECO:0000259" key="9">
    <source>
        <dbReference type="PROSITE" id="PS50109"/>
    </source>
</evidence>
<evidence type="ECO:0000256" key="2">
    <source>
        <dbReference type="ARBA" id="ARBA00012438"/>
    </source>
</evidence>
<proteinExistence type="predicted"/>
<evidence type="ECO:0000256" key="8">
    <source>
        <dbReference type="SAM" id="Phobius"/>
    </source>
</evidence>
<keyword evidence="5 8" id="KW-0812">Transmembrane</keyword>
<dbReference type="PROSITE" id="PS50109">
    <property type="entry name" value="HIS_KIN"/>
    <property type="match status" value="1"/>
</dbReference>
<keyword evidence="11" id="KW-1185">Reference proteome</keyword>
<dbReference type="OrthoDB" id="1522504at2"/>
<evidence type="ECO:0000256" key="4">
    <source>
        <dbReference type="ARBA" id="ARBA00022679"/>
    </source>
</evidence>
<dbReference type="InterPro" id="IPR036097">
    <property type="entry name" value="HisK_dim/P_sf"/>
</dbReference>
<dbReference type="SMART" id="SM00387">
    <property type="entry name" value="HATPase_c"/>
    <property type="match status" value="1"/>
</dbReference>
<gene>
    <name evidence="10" type="ORF">FRY97_08445</name>
</gene>
<keyword evidence="4" id="KW-0808">Transferase</keyword>
<feature type="transmembrane region" description="Helical" evidence="8">
    <location>
        <begin position="9"/>
        <end position="30"/>
    </location>
</feature>
<dbReference type="Gene3D" id="3.30.565.10">
    <property type="entry name" value="Histidine kinase-like ATPase, C-terminal domain"/>
    <property type="match status" value="1"/>
</dbReference>
<dbReference type="AlphaFoldDB" id="A0A5C6RNR0"/>
<dbReference type="PANTHER" id="PTHR45436:SF5">
    <property type="entry name" value="SENSOR HISTIDINE KINASE TRCS"/>
    <property type="match status" value="1"/>
</dbReference>
<dbReference type="EMBL" id="VOOR01000014">
    <property type="protein sequence ID" value="TXB63545.1"/>
    <property type="molecule type" value="Genomic_DNA"/>
</dbReference>
<dbReference type="SMART" id="SM00388">
    <property type="entry name" value="HisKA"/>
    <property type="match status" value="1"/>
</dbReference>
<evidence type="ECO:0000256" key="5">
    <source>
        <dbReference type="ARBA" id="ARBA00022692"/>
    </source>
</evidence>
<dbReference type="SUPFAM" id="SSF55874">
    <property type="entry name" value="ATPase domain of HSP90 chaperone/DNA topoisomerase II/histidine kinase"/>
    <property type="match status" value="1"/>
</dbReference>
<evidence type="ECO:0000256" key="6">
    <source>
        <dbReference type="ARBA" id="ARBA00022777"/>
    </source>
</evidence>
<feature type="transmembrane region" description="Helical" evidence="8">
    <location>
        <begin position="136"/>
        <end position="160"/>
    </location>
</feature>
<evidence type="ECO:0000256" key="7">
    <source>
        <dbReference type="ARBA" id="ARBA00022989"/>
    </source>
</evidence>
<dbReference type="RefSeq" id="WP_147167015.1">
    <property type="nucleotide sequence ID" value="NZ_VOOR01000014.1"/>
</dbReference>
<sequence length="424" mass="48709">MNLIIKTTLFYLLLSVLVFGAGGVLTYQIVRSEVTKETDFALYEHMREIEEEILEGLPLELLMRERVGIQKLPAAPPPDTFFVFSDTLALHPYLDEKMEPYRKLDAVRKVGDGYYRFSITDIFIESDDIYDVVVKIMWQLFLILGLSMLVSSFLVTRWLLRPFRRILRSIQQFSLRDESPLDLPQRTSTREFRQLNAFIQAMTLRARQDFKSVKEFSENASHEMQTPLSIARGKLDLLQESEDLGQEQLELISGAQQALRRLSKLNNALLLLTKIENEEFRESAPLDFSKVVRSSLDNFRDLAGFKGLSLKQETGEAVYLRLDLSLAEILVSNVISNAIRHNIKGGEIEVVLNQAGLRVRNTGQPLSVPAEQLFQRFQKSRQSERSLGLGLSIVREICQTNDLTVDYNYQEGWHEVWIGFPKNV</sequence>
<dbReference type="CDD" id="cd00082">
    <property type="entry name" value="HisKA"/>
    <property type="match status" value="1"/>
</dbReference>
<dbReference type="InterPro" id="IPR036890">
    <property type="entry name" value="HATPase_C_sf"/>
</dbReference>
<comment type="caution">
    <text evidence="10">The sequence shown here is derived from an EMBL/GenBank/DDBJ whole genome shotgun (WGS) entry which is preliminary data.</text>
</comment>
<organism evidence="10 11">
    <name type="scientific">Phaeodactylibacter luteus</name>
    <dbReference type="NCBI Taxonomy" id="1564516"/>
    <lineage>
        <taxon>Bacteria</taxon>
        <taxon>Pseudomonadati</taxon>
        <taxon>Bacteroidota</taxon>
        <taxon>Saprospiria</taxon>
        <taxon>Saprospirales</taxon>
        <taxon>Haliscomenobacteraceae</taxon>
        <taxon>Phaeodactylibacter</taxon>
    </lineage>
</organism>
<dbReference type="PANTHER" id="PTHR45436">
    <property type="entry name" value="SENSOR HISTIDINE KINASE YKOH"/>
    <property type="match status" value="1"/>
</dbReference>
<comment type="catalytic activity">
    <reaction evidence="1">
        <text>ATP + protein L-histidine = ADP + protein N-phospho-L-histidine.</text>
        <dbReference type="EC" id="2.7.13.3"/>
    </reaction>
</comment>
<keyword evidence="7 8" id="KW-1133">Transmembrane helix</keyword>
<dbReference type="InterPro" id="IPR050428">
    <property type="entry name" value="TCS_sensor_his_kinase"/>
</dbReference>
<dbReference type="Gene3D" id="6.10.340.10">
    <property type="match status" value="1"/>
</dbReference>